<evidence type="ECO:0000256" key="4">
    <source>
        <dbReference type="ARBA" id="ARBA00022475"/>
    </source>
</evidence>
<feature type="transmembrane region" description="Helical" evidence="8">
    <location>
        <begin position="317"/>
        <end position="338"/>
    </location>
</feature>
<evidence type="ECO:0000313" key="10">
    <source>
        <dbReference type="Proteomes" id="UP000831684"/>
    </source>
</evidence>
<feature type="transmembrane region" description="Helical" evidence="8">
    <location>
        <begin position="577"/>
        <end position="603"/>
    </location>
</feature>
<keyword evidence="3" id="KW-0813">Transport</keyword>
<dbReference type="InterPro" id="IPR000522">
    <property type="entry name" value="ABC_transptr_permease_BtuC"/>
</dbReference>
<feature type="transmembrane region" description="Helical" evidence="8">
    <location>
        <begin position="21"/>
        <end position="47"/>
    </location>
</feature>
<accession>A0A9E7CX90</accession>
<dbReference type="InterPro" id="IPR037294">
    <property type="entry name" value="ABC_BtuC-like"/>
</dbReference>
<dbReference type="CDD" id="cd06550">
    <property type="entry name" value="TM_ABC_iron-siderophores_like"/>
    <property type="match status" value="1"/>
</dbReference>
<feature type="transmembrane region" description="Helical" evidence="8">
    <location>
        <begin position="202"/>
        <end position="222"/>
    </location>
</feature>
<keyword evidence="6 8" id="KW-1133">Transmembrane helix</keyword>
<dbReference type="PANTHER" id="PTHR30472">
    <property type="entry name" value="FERRIC ENTEROBACTIN TRANSPORT SYSTEM PERMEASE PROTEIN"/>
    <property type="match status" value="1"/>
</dbReference>
<evidence type="ECO:0000256" key="5">
    <source>
        <dbReference type="ARBA" id="ARBA00022692"/>
    </source>
</evidence>
<feature type="transmembrane region" description="Helical" evidence="8">
    <location>
        <begin position="243"/>
        <end position="260"/>
    </location>
</feature>
<dbReference type="SUPFAM" id="SSF81345">
    <property type="entry name" value="ABC transporter involved in vitamin B12 uptake, BtuC"/>
    <property type="match status" value="2"/>
</dbReference>
<keyword evidence="9" id="KW-0614">Plasmid</keyword>
<evidence type="ECO:0000313" key="9">
    <source>
        <dbReference type="EMBL" id="UOK73568.1"/>
    </source>
</evidence>
<feature type="transmembrane region" description="Helical" evidence="8">
    <location>
        <begin position="160"/>
        <end position="182"/>
    </location>
</feature>
<dbReference type="GO" id="GO:0033214">
    <property type="term" value="P:siderophore-iron import into cell"/>
    <property type="evidence" value="ECO:0007669"/>
    <property type="project" value="TreeGrafter"/>
</dbReference>
<dbReference type="KEGG" id="apol:K9D25_23225"/>
<feature type="transmembrane region" description="Helical" evidence="8">
    <location>
        <begin position="129"/>
        <end position="148"/>
    </location>
</feature>
<organism evidence="9 10">
    <name type="scientific">Ancylobacter polymorphus</name>
    <dbReference type="NCBI Taxonomy" id="223390"/>
    <lineage>
        <taxon>Bacteria</taxon>
        <taxon>Pseudomonadati</taxon>
        <taxon>Pseudomonadota</taxon>
        <taxon>Alphaproteobacteria</taxon>
        <taxon>Hyphomicrobiales</taxon>
        <taxon>Xanthobacteraceae</taxon>
        <taxon>Ancylobacter</taxon>
    </lineage>
</organism>
<evidence type="ECO:0000256" key="7">
    <source>
        <dbReference type="ARBA" id="ARBA00023136"/>
    </source>
</evidence>
<feature type="transmembrane region" description="Helical" evidence="8">
    <location>
        <begin position="459"/>
        <end position="477"/>
    </location>
</feature>
<dbReference type="Gene3D" id="1.10.3470.10">
    <property type="entry name" value="ABC transporter involved in vitamin B12 uptake, BtuC"/>
    <property type="match status" value="2"/>
</dbReference>
<dbReference type="Proteomes" id="UP000831684">
    <property type="component" value="Plasmid pB"/>
</dbReference>
<evidence type="ECO:0000256" key="8">
    <source>
        <dbReference type="SAM" id="Phobius"/>
    </source>
</evidence>
<dbReference type="PANTHER" id="PTHR30472:SF37">
    <property type="entry name" value="FE(3+) DICITRATE TRANSPORT SYSTEM PERMEASE PROTEIN FECD-RELATED"/>
    <property type="match status" value="1"/>
</dbReference>
<feature type="transmembrane region" description="Helical" evidence="8">
    <location>
        <begin position="433"/>
        <end position="453"/>
    </location>
</feature>
<dbReference type="EMBL" id="CP083241">
    <property type="protein sequence ID" value="UOK73568.1"/>
    <property type="molecule type" value="Genomic_DNA"/>
</dbReference>
<feature type="transmembrane region" description="Helical" evidence="8">
    <location>
        <begin position="400"/>
        <end position="421"/>
    </location>
</feature>
<dbReference type="NCBIfam" id="NF007866">
    <property type="entry name" value="PRK10577.1-2"/>
    <property type="match status" value="1"/>
</dbReference>
<comment type="similarity">
    <text evidence="2">Belongs to the binding-protein-dependent transport system permease family. FecCD subfamily.</text>
</comment>
<feature type="transmembrane region" description="Helical" evidence="8">
    <location>
        <begin position="610"/>
        <end position="632"/>
    </location>
</feature>
<dbReference type="AlphaFoldDB" id="A0A9E7CX90"/>
<proteinExistence type="inferred from homology"/>
<evidence type="ECO:0000256" key="2">
    <source>
        <dbReference type="ARBA" id="ARBA00007935"/>
    </source>
</evidence>
<dbReference type="GO" id="GO:0022857">
    <property type="term" value="F:transmembrane transporter activity"/>
    <property type="evidence" value="ECO:0007669"/>
    <property type="project" value="InterPro"/>
</dbReference>
<comment type="subcellular location">
    <subcellularLocation>
        <location evidence="1">Cell membrane</location>
        <topology evidence="1">Multi-pass membrane protein</topology>
    </subcellularLocation>
</comment>
<geneLocation type="plasmid" evidence="9 10">
    <name>pB</name>
</geneLocation>
<feature type="transmembrane region" description="Helical" evidence="8">
    <location>
        <begin position="644"/>
        <end position="663"/>
    </location>
</feature>
<evidence type="ECO:0000256" key="1">
    <source>
        <dbReference type="ARBA" id="ARBA00004651"/>
    </source>
</evidence>
<feature type="transmembrane region" description="Helical" evidence="8">
    <location>
        <begin position="530"/>
        <end position="547"/>
    </location>
</feature>
<feature type="transmembrane region" description="Helical" evidence="8">
    <location>
        <begin position="359"/>
        <end position="380"/>
    </location>
</feature>
<dbReference type="Pfam" id="PF01032">
    <property type="entry name" value="FecCD"/>
    <property type="match status" value="2"/>
</dbReference>
<keyword evidence="5 8" id="KW-0812">Transmembrane</keyword>
<name>A0A9E7CX90_9HYPH</name>
<dbReference type="GO" id="GO:0005886">
    <property type="term" value="C:plasma membrane"/>
    <property type="evidence" value="ECO:0007669"/>
    <property type="project" value="UniProtKB-SubCell"/>
</dbReference>
<evidence type="ECO:0000256" key="3">
    <source>
        <dbReference type="ARBA" id="ARBA00022448"/>
    </source>
</evidence>
<keyword evidence="7 8" id="KW-0472">Membrane</keyword>
<protein>
    <submittedName>
        <fullName evidence="9">Fe(3+)-hydroxamate ABC transporter permease FhuB</fullName>
    </submittedName>
</protein>
<feature type="transmembrane region" description="Helical" evidence="8">
    <location>
        <begin position="489"/>
        <end position="510"/>
    </location>
</feature>
<sequence length="667" mass="67668">MSEAARREEGVGAPRFGWPRLPGLPLIAALLGLGVALAGFNLARIGVTHWSLRLFAPDGTDLAEVRVFYGLLPRVAAALLAGWLLGTSAVLLRQSLRNPLAEAGTLGLFAAARASVAGTLIWLPGLAAGFFLPALAGAGLAAGLVLLLSLRSGLDPLRLILNGLVLGLCLDAFTSLLILVHFEEIGELLIWQSGSLVQDNWSGVRLLALAVLATGAGALLIRRPLALLELGDEGMRALGLAPARLRLVALVLALVPAALVCAEFGILGFVGLAGAALADLSGARRASLSLVAAPLLSAGLLLVTDQTVLLVSGVIDIPTGIVTALLGAPLLLILLGRLPPAPPRARAATAVARRRAGPVLVLAALALLLAVAAGVSLGRLPEGWFLATGGDLADVLPWRWPRLAAAGAAGAMLALAGCLMQRLTGNALASPELTGVSAGAALVLIPAVLLLPPLSRSEAMVLASFGALAMLGLSLRLAGRSGFAPEQLLLTGVAVSAFAASILSVAVLVGDPRLVQLLGWLSGSTYAVRPADAGVALAVLAATLLTLPLVRRWLALLPLGRATAASVGVGVTRARLALIVLTAVLTATATLIVGPISFVGLLAPHIVRRAGLATPLAEIAGAMLAGAILLMLADLLARTIAFPWDAPAGLVVTVIGALGYAVLMGRR</sequence>
<dbReference type="RefSeq" id="WP_244451183.1">
    <property type="nucleotide sequence ID" value="NZ_CP083241.1"/>
</dbReference>
<reference evidence="9" key="1">
    <citation type="submission" date="2021-09" db="EMBL/GenBank/DDBJ databases">
        <title>Network and meta-omics reveal the key degrader and cooperation patterns in an efficient 1,4-dioxane-degrading microbial community.</title>
        <authorList>
            <person name="Dai C."/>
        </authorList>
    </citation>
    <scope>NUCLEOTIDE SEQUENCE</scope>
    <source>
        <strain evidence="9">ZM13</strain>
        <plasmid evidence="9">pB</plasmid>
    </source>
</reference>
<feature type="transmembrane region" description="Helical" evidence="8">
    <location>
        <begin position="67"/>
        <end position="92"/>
    </location>
</feature>
<evidence type="ECO:0000256" key="6">
    <source>
        <dbReference type="ARBA" id="ARBA00022989"/>
    </source>
</evidence>
<feature type="transmembrane region" description="Helical" evidence="8">
    <location>
        <begin position="104"/>
        <end position="123"/>
    </location>
</feature>
<keyword evidence="4" id="KW-1003">Cell membrane</keyword>
<gene>
    <name evidence="9" type="primary">fhuB</name>
    <name evidence="9" type="ORF">K9D25_23225</name>
</gene>